<evidence type="ECO:0000313" key="1">
    <source>
        <dbReference type="EMBL" id="KAI4868333.1"/>
    </source>
</evidence>
<sequence length="374" mass="42662">MEAADPSPWKKLDPSKLRREAEAKEAKLKRQQEQRIARAEARKEKRHIKSEAKKARKANVGRAAKWNPERRAADKLKKLANRPHKQEKRRKRLRLRAEKLEQQAHKLMNEAQRARARADFLDEQKEKEEEEKGQLTREISQMAADPNDDNYIPLDGTAPASTTSSTTDSESDDDSTSSEEEPKKKRDKGKKKAEKKRKRKAEDDEDDDEHQATNGTVEADDAVEVEAPKEEKKKKKRKLEHAAEETEPQEGAEQSEPRKEKKEKKDKKDKKKKRKEKDHTEEYVSSTPIEGGASTNGGEQWNVEALEGNEKRKEKFLRLLGGKKPNGGATADGYNAPSTSRSNITQVQHDLERQFDTGMRMKHDGHGQKKGLGA</sequence>
<gene>
    <name evidence="1" type="ORF">F4820DRAFT_445239</name>
</gene>
<keyword evidence="2" id="KW-1185">Reference proteome</keyword>
<proteinExistence type="predicted"/>
<organism evidence="1 2">
    <name type="scientific">Hypoxylon rubiginosum</name>
    <dbReference type="NCBI Taxonomy" id="110542"/>
    <lineage>
        <taxon>Eukaryota</taxon>
        <taxon>Fungi</taxon>
        <taxon>Dikarya</taxon>
        <taxon>Ascomycota</taxon>
        <taxon>Pezizomycotina</taxon>
        <taxon>Sordariomycetes</taxon>
        <taxon>Xylariomycetidae</taxon>
        <taxon>Xylariales</taxon>
        <taxon>Hypoxylaceae</taxon>
        <taxon>Hypoxylon</taxon>
    </lineage>
</organism>
<evidence type="ECO:0000313" key="2">
    <source>
        <dbReference type="Proteomes" id="UP001497700"/>
    </source>
</evidence>
<comment type="caution">
    <text evidence="1">The sequence shown here is derived from an EMBL/GenBank/DDBJ whole genome shotgun (WGS) entry which is preliminary data.</text>
</comment>
<protein>
    <submittedName>
        <fullName evidence="1">Small acidic protein family-domain-containing protein</fullName>
    </submittedName>
</protein>
<accession>A0ACB9ZBE8</accession>
<dbReference type="EMBL" id="MU393439">
    <property type="protein sequence ID" value="KAI4868333.1"/>
    <property type="molecule type" value="Genomic_DNA"/>
</dbReference>
<dbReference type="Proteomes" id="UP001497700">
    <property type="component" value="Unassembled WGS sequence"/>
</dbReference>
<reference evidence="1 2" key="1">
    <citation type="journal article" date="2022" name="New Phytol.">
        <title>Ecological generalism drives hyperdiversity of secondary metabolite gene clusters in xylarialean endophytes.</title>
        <authorList>
            <person name="Franco M.E.E."/>
            <person name="Wisecaver J.H."/>
            <person name="Arnold A.E."/>
            <person name="Ju Y.M."/>
            <person name="Slot J.C."/>
            <person name="Ahrendt S."/>
            <person name="Moore L.P."/>
            <person name="Eastman K.E."/>
            <person name="Scott K."/>
            <person name="Konkel Z."/>
            <person name="Mondo S.J."/>
            <person name="Kuo A."/>
            <person name="Hayes R.D."/>
            <person name="Haridas S."/>
            <person name="Andreopoulos B."/>
            <person name="Riley R."/>
            <person name="LaButti K."/>
            <person name="Pangilinan J."/>
            <person name="Lipzen A."/>
            <person name="Amirebrahimi M."/>
            <person name="Yan J."/>
            <person name="Adam C."/>
            <person name="Keymanesh K."/>
            <person name="Ng V."/>
            <person name="Louie K."/>
            <person name="Northen T."/>
            <person name="Drula E."/>
            <person name="Henrissat B."/>
            <person name="Hsieh H.M."/>
            <person name="Youens-Clark K."/>
            <person name="Lutzoni F."/>
            <person name="Miadlikowska J."/>
            <person name="Eastwood D.C."/>
            <person name="Hamelin R.C."/>
            <person name="Grigoriev I.V."/>
            <person name="U'Ren J.M."/>
        </authorList>
    </citation>
    <scope>NUCLEOTIDE SEQUENCE [LARGE SCALE GENOMIC DNA]</scope>
    <source>
        <strain evidence="1 2">CBS 119005</strain>
    </source>
</reference>
<name>A0ACB9ZBE8_9PEZI</name>